<protein>
    <submittedName>
        <fullName evidence="2">Uncharacterized protein</fullName>
    </submittedName>
</protein>
<evidence type="ECO:0000256" key="1">
    <source>
        <dbReference type="SAM" id="SignalP"/>
    </source>
</evidence>
<feature type="chain" id="PRO_5035217879" evidence="1">
    <location>
        <begin position="22"/>
        <end position="79"/>
    </location>
</feature>
<accession>A0A8J5MLL0</accession>
<proteinExistence type="predicted"/>
<comment type="caution">
    <text evidence="2">The sequence shown here is derived from an EMBL/GenBank/DDBJ whole genome shotgun (WGS) entry which is preliminary data.</text>
</comment>
<dbReference type="AlphaFoldDB" id="A0A8J5MLL0"/>
<name>A0A8J5MLL0_HOMAM</name>
<gene>
    <name evidence="2" type="ORF">Hamer_G012018</name>
</gene>
<feature type="signal peptide" evidence="1">
    <location>
        <begin position="1"/>
        <end position="21"/>
    </location>
</feature>
<dbReference type="Proteomes" id="UP000747542">
    <property type="component" value="Unassembled WGS sequence"/>
</dbReference>
<sequence>MKCSALVCCLLVLSLNVTAQALPNGVRSESDASRVVDASPYNILGLSISCRRCYIFNRHLNTCVPNMRCMFRDRRRGRH</sequence>
<reference evidence="2" key="1">
    <citation type="journal article" date="2021" name="Sci. Adv.">
        <title>The American lobster genome reveals insights on longevity, neural, and immune adaptations.</title>
        <authorList>
            <person name="Polinski J.M."/>
            <person name="Zimin A.V."/>
            <person name="Clark K.F."/>
            <person name="Kohn A.B."/>
            <person name="Sadowski N."/>
            <person name="Timp W."/>
            <person name="Ptitsyn A."/>
            <person name="Khanna P."/>
            <person name="Romanova D.Y."/>
            <person name="Williams P."/>
            <person name="Greenwood S.J."/>
            <person name="Moroz L.L."/>
            <person name="Walt D.R."/>
            <person name="Bodnar A.G."/>
        </authorList>
    </citation>
    <scope>NUCLEOTIDE SEQUENCE</scope>
    <source>
        <strain evidence="2">GMGI-L3</strain>
    </source>
</reference>
<evidence type="ECO:0000313" key="2">
    <source>
        <dbReference type="EMBL" id="KAG7155886.1"/>
    </source>
</evidence>
<dbReference type="EMBL" id="JAHLQT010040257">
    <property type="protein sequence ID" value="KAG7155886.1"/>
    <property type="molecule type" value="Genomic_DNA"/>
</dbReference>
<keyword evidence="1" id="KW-0732">Signal</keyword>
<evidence type="ECO:0000313" key="3">
    <source>
        <dbReference type="Proteomes" id="UP000747542"/>
    </source>
</evidence>
<keyword evidence="3" id="KW-1185">Reference proteome</keyword>
<organism evidence="2 3">
    <name type="scientific">Homarus americanus</name>
    <name type="common">American lobster</name>
    <dbReference type="NCBI Taxonomy" id="6706"/>
    <lineage>
        <taxon>Eukaryota</taxon>
        <taxon>Metazoa</taxon>
        <taxon>Ecdysozoa</taxon>
        <taxon>Arthropoda</taxon>
        <taxon>Crustacea</taxon>
        <taxon>Multicrustacea</taxon>
        <taxon>Malacostraca</taxon>
        <taxon>Eumalacostraca</taxon>
        <taxon>Eucarida</taxon>
        <taxon>Decapoda</taxon>
        <taxon>Pleocyemata</taxon>
        <taxon>Astacidea</taxon>
        <taxon>Nephropoidea</taxon>
        <taxon>Nephropidae</taxon>
        <taxon>Homarus</taxon>
    </lineage>
</organism>